<evidence type="ECO:0000256" key="1">
    <source>
        <dbReference type="SAM" id="MobiDB-lite"/>
    </source>
</evidence>
<reference evidence="2" key="1">
    <citation type="submission" date="2025-05" db="UniProtKB">
        <authorList>
            <consortium name="EnsemblMetazoa"/>
        </authorList>
    </citation>
    <scope>IDENTIFICATION</scope>
</reference>
<evidence type="ECO:0000313" key="2">
    <source>
        <dbReference type="EnsemblMetazoa" id="XP_050517182.1"/>
    </source>
</evidence>
<dbReference type="Proteomes" id="UP001652700">
    <property type="component" value="Unplaced"/>
</dbReference>
<proteinExistence type="predicted"/>
<accession>A0ABM5L412</accession>
<organism evidence="2 3">
    <name type="scientific">Diabrotica virgifera virgifera</name>
    <name type="common">western corn rootworm</name>
    <dbReference type="NCBI Taxonomy" id="50390"/>
    <lineage>
        <taxon>Eukaryota</taxon>
        <taxon>Metazoa</taxon>
        <taxon>Ecdysozoa</taxon>
        <taxon>Arthropoda</taxon>
        <taxon>Hexapoda</taxon>
        <taxon>Insecta</taxon>
        <taxon>Pterygota</taxon>
        <taxon>Neoptera</taxon>
        <taxon>Endopterygota</taxon>
        <taxon>Coleoptera</taxon>
        <taxon>Polyphaga</taxon>
        <taxon>Cucujiformia</taxon>
        <taxon>Chrysomeloidea</taxon>
        <taxon>Chrysomelidae</taxon>
        <taxon>Galerucinae</taxon>
        <taxon>Diabroticina</taxon>
        <taxon>Diabroticites</taxon>
        <taxon>Diabrotica</taxon>
    </lineage>
</organism>
<keyword evidence="3" id="KW-1185">Reference proteome</keyword>
<name>A0ABM5L412_DIAVI</name>
<dbReference type="GeneID" id="126891884"/>
<evidence type="ECO:0000313" key="3">
    <source>
        <dbReference type="Proteomes" id="UP001652700"/>
    </source>
</evidence>
<dbReference type="EnsemblMetazoa" id="XM_050661225.1">
    <property type="protein sequence ID" value="XP_050517182.1"/>
    <property type="gene ID" value="LOC126891884"/>
</dbReference>
<dbReference type="RefSeq" id="XP_050517182.1">
    <property type="nucleotide sequence ID" value="XM_050661225.1"/>
</dbReference>
<sequence length="165" mass="18509">MELSKERQNRMSTGGGGGIPDINILPDVEVIATHLSEEVTNLVDSDAQYMGNKLRSRSRSPVFRNNPVASCDMVTVKETPSTSILNEEILSPRSLIMDTEKTNTSVTSQSKKKSTVDRLMEIRINNALLEREQMTELHEARMLVEKAILEKVELEKQLLSSKTVH</sequence>
<protein>
    <submittedName>
        <fullName evidence="2">Uncharacterized protein</fullName>
    </submittedName>
</protein>
<feature type="region of interest" description="Disordered" evidence="1">
    <location>
        <begin position="1"/>
        <end position="20"/>
    </location>
</feature>